<dbReference type="OrthoDB" id="3285241at2"/>
<proteinExistence type="predicted"/>
<keyword evidence="3" id="KW-1003">Cell membrane</keyword>
<feature type="transmembrane region" description="Helical" evidence="7">
    <location>
        <begin position="169"/>
        <end position="187"/>
    </location>
</feature>
<dbReference type="EMBL" id="WBJZ01000026">
    <property type="protein sequence ID" value="KAB1652981.1"/>
    <property type="molecule type" value="Genomic_DNA"/>
</dbReference>
<evidence type="ECO:0000256" key="4">
    <source>
        <dbReference type="ARBA" id="ARBA00022692"/>
    </source>
</evidence>
<dbReference type="SUPFAM" id="SSF103473">
    <property type="entry name" value="MFS general substrate transporter"/>
    <property type="match status" value="1"/>
</dbReference>
<dbReference type="InterPro" id="IPR001958">
    <property type="entry name" value="Tet-R_TetA/multi-R_MdtG-like"/>
</dbReference>
<accession>A0A7J5BNF1</accession>
<evidence type="ECO:0000256" key="1">
    <source>
        <dbReference type="ARBA" id="ARBA00004651"/>
    </source>
</evidence>
<dbReference type="InterPro" id="IPR020846">
    <property type="entry name" value="MFS_dom"/>
</dbReference>
<feature type="transmembrane region" description="Helical" evidence="7">
    <location>
        <begin position="284"/>
        <end position="304"/>
    </location>
</feature>
<dbReference type="PRINTS" id="PR01035">
    <property type="entry name" value="TCRTETA"/>
</dbReference>
<dbReference type="InterPro" id="IPR050171">
    <property type="entry name" value="MFS_Transporters"/>
</dbReference>
<feature type="domain" description="Major facilitator superfamily (MFS) profile" evidence="8">
    <location>
        <begin position="13"/>
        <end position="402"/>
    </location>
</feature>
<feature type="transmembrane region" description="Helical" evidence="7">
    <location>
        <begin position="12"/>
        <end position="32"/>
    </location>
</feature>
<protein>
    <submittedName>
        <fullName evidence="9">MFS transporter</fullName>
    </submittedName>
</protein>
<keyword evidence="10" id="KW-1185">Reference proteome</keyword>
<feature type="transmembrane region" description="Helical" evidence="7">
    <location>
        <begin position="104"/>
        <end position="124"/>
    </location>
</feature>
<evidence type="ECO:0000256" key="5">
    <source>
        <dbReference type="ARBA" id="ARBA00022989"/>
    </source>
</evidence>
<dbReference type="GO" id="GO:0005886">
    <property type="term" value="C:plasma membrane"/>
    <property type="evidence" value="ECO:0007669"/>
    <property type="project" value="UniProtKB-SubCell"/>
</dbReference>
<dbReference type="PANTHER" id="PTHR23517">
    <property type="entry name" value="RESISTANCE PROTEIN MDTM, PUTATIVE-RELATED-RELATED"/>
    <property type="match status" value="1"/>
</dbReference>
<keyword evidence="2" id="KW-0813">Transport</keyword>
<dbReference type="InterPro" id="IPR011701">
    <property type="entry name" value="MFS"/>
</dbReference>
<dbReference type="PROSITE" id="PS50850">
    <property type="entry name" value="MFS"/>
    <property type="match status" value="1"/>
</dbReference>
<dbReference type="Pfam" id="PF07690">
    <property type="entry name" value="MFS_1"/>
    <property type="match status" value="1"/>
</dbReference>
<evidence type="ECO:0000256" key="7">
    <source>
        <dbReference type="SAM" id="Phobius"/>
    </source>
</evidence>
<comment type="subcellular location">
    <subcellularLocation>
        <location evidence="1">Cell membrane</location>
        <topology evidence="1">Multi-pass membrane protein</topology>
    </subcellularLocation>
</comment>
<reference evidence="9 10" key="1">
    <citation type="submission" date="2019-09" db="EMBL/GenBank/DDBJ databases">
        <title>Phylogeny of genus Pseudoclavibacter and closely related genus.</title>
        <authorList>
            <person name="Li Y."/>
        </authorList>
    </citation>
    <scope>NUCLEOTIDE SEQUENCE [LARGE SCALE GENOMIC DNA]</scope>
    <source>
        <strain evidence="9 10">DSM 23821</strain>
    </source>
</reference>
<evidence type="ECO:0000313" key="9">
    <source>
        <dbReference type="EMBL" id="KAB1652981.1"/>
    </source>
</evidence>
<evidence type="ECO:0000256" key="3">
    <source>
        <dbReference type="ARBA" id="ARBA00022475"/>
    </source>
</evidence>
<dbReference type="Proteomes" id="UP000467240">
    <property type="component" value="Unassembled WGS sequence"/>
</dbReference>
<sequence>MADDRREANLTQVVVIALLPALVFAIGEGAILPVIPTVAGSLGAGIELAGFVAGSIMIGQVLGDIPAGPVVARVGEKRAMLGSAVVSIAGVLLCVSAVSTWMLLAGVLVVGFSASTFNLARHAFLTSYVPVRYRARALSTLGGVFRAGQFIGPFITAAVIALTGIAQHAFWICAIVGVVVIGVLLFAPDVEKTTRPEPRTSRSAPAKTNVWSTVLANRRVLVRLGTGTGLIALLRGARTVVLPLWAFSIGLDAATTALVIGIAGGIDFALFFVSGWVMDRYGRAWTAVPSMLGMGVGLLALAFTHDLASAAWWFVALAIATGLANGIGSGIIMTLGADLAPRDAPAPFLGAWHIITDGASAAVPFIVAGLTLAFALPAAVGVLGVLGLVGAAIMGRYIPVFVPPPERR</sequence>
<keyword evidence="4 7" id="KW-0812">Transmembrane</keyword>
<feature type="transmembrane region" description="Helical" evidence="7">
    <location>
        <begin position="79"/>
        <end position="98"/>
    </location>
</feature>
<evidence type="ECO:0000256" key="6">
    <source>
        <dbReference type="ARBA" id="ARBA00023136"/>
    </source>
</evidence>
<gene>
    <name evidence="9" type="ORF">F8O01_15980</name>
</gene>
<name>A0A7J5BNF1_9MICO</name>
<evidence type="ECO:0000256" key="2">
    <source>
        <dbReference type="ARBA" id="ARBA00022448"/>
    </source>
</evidence>
<dbReference type="GO" id="GO:0022857">
    <property type="term" value="F:transmembrane transporter activity"/>
    <property type="evidence" value="ECO:0007669"/>
    <property type="project" value="InterPro"/>
</dbReference>
<feature type="transmembrane region" description="Helical" evidence="7">
    <location>
        <begin position="310"/>
        <end position="336"/>
    </location>
</feature>
<dbReference type="RefSeq" id="WP_158041913.1">
    <property type="nucleotide sequence ID" value="NZ_JACCFV010000001.1"/>
</dbReference>
<evidence type="ECO:0000313" key="10">
    <source>
        <dbReference type="Proteomes" id="UP000467240"/>
    </source>
</evidence>
<feature type="transmembrane region" description="Helical" evidence="7">
    <location>
        <begin position="374"/>
        <end position="398"/>
    </location>
</feature>
<dbReference type="PANTHER" id="PTHR23517:SF3">
    <property type="entry name" value="INTEGRAL MEMBRANE TRANSPORT PROTEIN"/>
    <property type="match status" value="1"/>
</dbReference>
<keyword evidence="6 7" id="KW-0472">Membrane</keyword>
<dbReference type="AlphaFoldDB" id="A0A7J5BNF1"/>
<dbReference type="Gene3D" id="1.20.1250.20">
    <property type="entry name" value="MFS general substrate transporter like domains"/>
    <property type="match status" value="2"/>
</dbReference>
<organism evidence="9 10">
    <name type="scientific">Pseudoclavibacter chungangensis</name>
    <dbReference type="NCBI Taxonomy" id="587635"/>
    <lineage>
        <taxon>Bacteria</taxon>
        <taxon>Bacillati</taxon>
        <taxon>Actinomycetota</taxon>
        <taxon>Actinomycetes</taxon>
        <taxon>Micrococcales</taxon>
        <taxon>Microbacteriaceae</taxon>
        <taxon>Pseudoclavibacter</taxon>
    </lineage>
</organism>
<keyword evidence="5 7" id="KW-1133">Transmembrane helix</keyword>
<dbReference type="InterPro" id="IPR036259">
    <property type="entry name" value="MFS_trans_sf"/>
</dbReference>
<feature type="transmembrane region" description="Helical" evidence="7">
    <location>
        <begin position="144"/>
        <end position="163"/>
    </location>
</feature>
<comment type="caution">
    <text evidence="9">The sequence shown here is derived from an EMBL/GenBank/DDBJ whole genome shotgun (WGS) entry which is preliminary data.</text>
</comment>
<evidence type="ECO:0000259" key="8">
    <source>
        <dbReference type="PROSITE" id="PS50850"/>
    </source>
</evidence>